<evidence type="ECO:0000259" key="1">
    <source>
        <dbReference type="Pfam" id="PF00561"/>
    </source>
</evidence>
<sequence>MAYMEHGTGDPIVFLHGVPTSSYLWRNIMPAFEGKGRLVAPDLIGMGDSEKIDNSGPNSYTIPEHASYLFALLEALGVTEKVTLVIHDWGSGLGFHWAETHRDAVKGIAFMEGIVTTFPTWDHFNKELHGPIKQLRGPEGEKMALEDNFFIEKLLPGAILRDLSEEEHAAYRKPFLEAGEARRPTLAGPRSLPIEGDPADSVAIIEAYGAWLAASPVPKLFINAEPGAFLVGHARDVCRGWPNVTEVTVAGSHFIQEDSPAEIVAAITNWLPTIEI</sequence>
<dbReference type="InterPro" id="IPR050228">
    <property type="entry name" value="Carboxylesterase_BioH"/>
</dbReference>
<dbReference type="PANTHER" id="PTHR43194">
    <property type="entry name" value="HYDROLASE ALPHA/BETA FOLD FAMILY"/>
    <property type="match status" value="1"/>
</dbReference>
<dbReference type="Proteomes" id="UP000002630">
    <property type="component" value="Unassembled WGS sequence"/>
</dbReference>
<evidence type="ECO:0000313" key="3">
    <source>
        <dbReference type="Proteomes" id="UP000002630"/>
    </source>
</evidence>
<proteinExistence type="predicted"/>
<dbReference type="InParanoid" id="D7G8Y8"/>
<feature type="domain" description="AB hydrolase-1" evidence="1">
    <location>
        <begin position="11"/>
        <end position="257"/>
    </location>
</feature>
<dbReference type="Gene3D" id="3.40.50.1820">
    <property type="entry name" value="alpha/beta hydrolase"/>
    <property type="match status" value="1"/>
</dbReference>
<dbReference type="NCBIfam" id="NF002938">
    <property type="entry name" value="PRK03592.1"/>
    <property type="match status" value="1"/>
</dbReference>
<gene>
    <name evidence="2" type="ORF">Esi_0939_0002</name>
</gene>
<organism evidence="2 3">
    <name type="scientific">Ectocarpus siliculosus</name>
    <name type="common">Brown alga</name>
    <name type="synonym">Conferva siliculosa</name>
    <dbReference type="NCBI Taxonomy" id="2880"/>
    <lineage>
        <taxon>Eukaryota</taxon>
        <taxon>Sar</taxon>
        <taxon>Stramenopiles</taxon>
        <taxon>Ochrophyta</taxon>
        <taxon>PX clade</taxon>
        <taxon>Phaeophyceae</taxon>
        <taxon>Ectocarpales</taxon>
        <taxon>Ectocarpaceae</taxon>
        <taxon>Ectocarpus</taxon>
    </lineage>
</organism>
<dbReference type="GO" id="GO:0003824">
    <property type="term" value="F:catalytic activity"/>
    <property type="evidence" value="ECO:0007669"/>
    <property type="project" value="InterPro"/>
</dbReference>
<dbReference type="PRINTS" id="PR00412">
    <property type="entry name" value="EPOXHYDRLASE"/>
</dbReference>
<dbReference type="PANTHER" id="PTHR43194:SF2">
    <property type="entry name" value="PEROXISOMAL MEMBRANE PROTEIN LPX1"/>
    <property type="match status" value="1"/>
</dbReference>
<reference evidence="2 3" key="1">
    <citation type="journal article" date="2010" name="Nature">
        <title>The Ectocarpus genome and the independent evolution of multicellularity in brown algae.</title>
        <authorList>
            <person name="Cock J.M."/>
            <person name="Sterck L."/>
            <person name="Rouze P."/>
            <person name="Scornet D."/>
            <person name="Allen A.E."/>
            <person name="Amoutzias G."/>
            <person name="Anthouard V."/>
            <person name="Artiguenave F."/>
            <person name="Aury J.M."/>
            <person name="Badger J.H."/>
            <person name="Beszteri B."/>
            <person name="Billiau K."/>
            <person name="Bonnet E."/>
            <person name="Bothwell J.H."/>
            <person name="Bowler C."/>
            <person name="Boyen C."/>
            <person name="Brownlee C."/>
            <person name="Carrano C.J."/>
            <person name="Charrier B."/>
            <person name="Cho G.Y."/>
            <person name="Coelho S.M."/>
            <person name="Collen J."/>
            <person name="Corre E."/>
            <person name="Da Silva C."/>
            <person name="Delage L."/>
            <person name="Delaroque N."/>
            <person name="Dittami S.M."/>
            <person name="Doulbeau S."/>
            <person name="Elias M."/>
            <person name="Farnham G."/>
            <person name="Gachon C.M."/>
            <person name="Gschloessl B."/>
            <person name="Heesch S."/>
            <person name="Jabbari K."/>
            <person name="Jubin C."/>
            <person name="Kawai H."/>
            <person name="Kimura K."/>
            <person name="Kloareg B."/>
            <person name="Kupper F.C."/>
            <person name="Lang D."/>
            <person name="Le Bail A."/>
            <person name="Leblanc C."/>
            <person name="Lerouge P."/>
            <person name="Lohr M."/>
            <person name="Lopez P.J."/>
            <person name="Martens C."/>
            <person name="Maumus F."/>
            <person name="Michel G."/>
            <person name="Miranda-Saavedra D."/>
            <person name="Morales J."/>
            <person name="Moreau H."/>
            <person name="Motomura T."/>
            <person name="Nagasato C."/>
            <person name="Napoli C.A."/>
            <person name="Nelson D.R."/>
            <person name="Nyvall-Collen P."/>
            <person name="Peters A.F."/>
            <person name="Pommier C."/>
            <person name="Potin P."/>
            <person name="Poulain J."/>
            <person name="Quesneville H."/>
            <person name="Read B."/>
            <person name="Rensing S.A."/>
            <person name="Ritter A."/>
            <person name="Rousvoal S."/>
            <person name="Samanta M."/>
            <person name="Samson G."/>
            <person name="Schroeder D.C."/>
            <person name="Segurens B."/>
            <person name="Strittmatter M."/>
            <person name="Tonon T."/>
            <person name="Tregear J.W."/>
            <person name="Valentin K."/>
            <person name="von Dassow P."/>
            <person name="Yamagishi T."/>
            <person name="Van de Peer Y."/>
            <person name="Wincker P."/>
        </authorList>
    </citation>
    <scope>NUCLEOTIDE SEQUENCE [LARGE SCALE GENOMIC DNA]</scope>
    <source>
        <strain evidence="3">Ec32 / CCAP1310/4</strain>
    </source>
</reference>
<dbReference type="InterPro" id="IPR000073">
    <property type="entry name" value="AB_hydrolase_1"/>
</dbReference>
<keyword evidence="3" id="KW-1185">Reference proteome</keyword>
<dbReference type="EMBL" id="FN649760">
    <property type="protein sequence ID" value="CBJ34072.1"/>
    <property type="molecule type" value="Genomic_DNA"/>
</dbReference>
<dbReference type="OrthoDB" id="408373at2759"/>
<dbReference type="eggNOG" id="KOG4178">
    <property type="taxonomic scope" value="Eukaryota"/>
</dbReference>
<evidence type="ECO:0000313" key="2">
    <source>
        <dbReference type="EMBL" id="CBJ34072.1"/>
    </source>
</evidence>
<dbReference type="InterPro" id="IPR000639">
    <property type="entry name" value="Epox_hydrolase-like"/>
</dbReference>
<dbReference type="STRING" id="2880.D7G8Y8"/>
<protein>
    <submittedName>
        <fullName evidence="2">Haloalkane dehalogenase, putative</fullName>
    </submittedName>
</protein>
<dbReference type="SUPFAM" id="SSF53474">
    <property type="entry name" value="alpha/beta-Hydrolases"/>
    <property type="match status" value="1"/>
</dbReference>
<accession>D7G8Y8</accession>
<dbReference type="InterPro" id="IPR029058">
    <property type="entry name" value="AB_hydrolase_fold"/>
</dbReference>
<name>D7G8Y8_ECTSI</name>
<dbReference type="AlphaFoldDB" id="D7G8Y8"/>
<dbReference type="Pfam" id="PF00561">
    <property type="entry name" value="Abhydrolase_1"/>
    <property type="match status" value="1"/>
</dbReference>